<evidence type="ECO:0000256" key="1">
    <source>
        <dbReference type="ARBA" id="ARBA00010587"/>
    </source>
</evidence>
<evidence type="ECO:0000256" key="3">
    <source>
        <dbReference type="ARBA" id="ARBA00022723"/>
    </source>
</evidence>
<dbReference type="AlphaFoldDB" id="A0A1S7LEL6"/>
<dbReference type="InterPro" id="IPR012312">
    <property type="entry name" value="Hemerythrin-like"/>
</dbReference>
<evidence type="ECO:0000259" key="5">
    <source>
        <dbReference type="Pfam" id="PF01814"/>
    </source>
</evidence>
<dbReference type="Gene3D" id="1.20.120.50">
    <property type="entry name" value="Hemerythrin-like"/>
    <property type="match status" value="1"/>
</dbReference>
<dbReference type="PROSITE" id="PS00550">
    <property type="entry name" value="HEMERYTHRINS"/>
    <property type="match status" value="1"/>
</dbReference>
<keyword evidence="4" id="KW-0408">Iron</keyword>
<keyword evidence="2" id="KW-0813">Transport</keyword>
<dbReference type="NCBIfam" id="TIGR02481">
    <property type="entry name" value="hemeryth_dom"/>
    <property type="match status" value="1"/>
</dbReference>
<evidence type="ECO:0000313" key="6">
    <source>
        <dbReference type="EMBL" id="CRH05375.1"/>
    </source>
</evidence>
<dbReference type="PANTHER" id="PTHR37164">
    <property type="entry name" value="BACTERIOHEMERYTHRIN"/>
    <property type="match status" value="1"/>
</dbReference>
<dbReference type="GO" id="GO:0046872">
    <property type="term" value="F:metal ion binding"/>
    <property type="evidence" value="ECO:0007669"/>
    <property type="project" value="UniProtKB-KW"/>
</dbReference>
<dbReference type="NCBIfam" id="NF033749">
    <property type="entry name" value="bact_hemeryth"/>
    <property type="match status" value="1"/>
</dbReference>
<organism evidence="6">
    <name type="scientific">Magnetococcus massalia (strain MO-1)</name>
    <dbReference type="NCBI Taxonomy" id="451514"/>
    <lineage>
        <taxon>Bacteria</taxon>
        <taxon>Pseudomonadati</taxon>
        <taxon>Pseudomonadota</taxon>
        <taxon>Magnetococcia</taxon>
        <taxon>Magnetococcales</taxon>
        <taxon>Magnetococcaceae</taxon>
        <taxon>Magnetococcus</taxon>
    </lineage>
</organism>
<name>A0A1S7LEL6_MAGMO</name>
<evidence type="ECO:0000256" key="4">
    <source>
        <dbReference type="ARBA" id="ARBA00023004"/>
    </source>
</evidence>
<evidence type="ECO:0000256" key="2">
    <source>
        <dbReference type="ARBA" id="ARBA00022621"/>
    </source>
</evidence>
<reference evidence="6" key="1">
    <citation type="submission" date="2015-04" db="EMBL/GenBank/DDBJ databases">
        <authorList>
            <person name="Syromyatnikov M.Y."/>
            <person name="Popov V.N."/>
        </authorList>
    </citation>
    <scope>NUCLEOTIDE SEQUENCE</scope>
    <source>
        <strain evidence="6">MO-1</strain>
    </source>
</reference>
<dbReference type="InterPro" id="IPR016131">
    <property type="entry name" value="Haemerythrin_Fe_BS"/>
</dbReference>
<accession>A0A1S7LEL6</accession>
<feature type="domain" description="Hemerythrin-like" evidence="5">
    <location>
        <begin position="20"/>
        <end position="136"/>
    </location>
</feature>
<keyword evidence="3" id="KW-0479">Metal-binding</keyword>
<dbReference type="InterPro" id="IPR035938">
    <property type="entry name" value="Hemerythrin-like_sf"/>
</dbReference>
<dbReference type="GO" id="GO:0005344">
    <property type="term" value="F:oxygen carrier activity"/>
    <property type="evidence" value="ECO:0007669"/>
    <property type="project" value="UniProtKB-KW"/>
</dbReference>
<gene>
    <name evidence="6" type="ORF">MAGMO_1181</name>
</gene>
<protein>
    <submittedName>
        <fullName evidence="6">Putative bacteriohemerythrin</fullName>
    </submittedName>
</protein>
<dbReference type="InterPro" id="IPR012827">
    <property type="entry name" value="Hemerythrin_metal-bd"/>
</dbReference>
<dbReference type="CDD" id="cd12107">
    <property type="entry name" value="Hemerythrin"/>
    <property type="match status" value="1"/>
</dbReference>
<proteinExistence type="inferred from homology"/>
<dbReference type="PANTHER" id="PTHR37164:SF1">
    <property type="entry name" value="BACTERIOHEMERYTHRIN"/>
    <property type="match status" value="1"/>
</dbReference>
<comment type="similarity">
    <text evidence="1">Belongs to the hemerythrin family.</text>
</comment>
<dbReference type="SUPFAM" id="SSF47188">
    <property type="entry name" value="Hemerythrin-like"/>
    <property type="match status" value="1"/>
</dbReference>
<keyword evidence="2" id="KW-0561">Oxygen transport</keyword>
<dbReference type="Pfam" id="PF01814">
    <property type="entry name" value="Hemerythrin"/>
    <property type="match status" value="1"/>
</dbReference>
<dbReference type="InterPro" id="IPR050669">
    <property type="entry name" value="Hemerythrin"/>
</dbReference>
<sequence length="148" mass="16951">MNLAGDTFRSKLVESLPDVGVARFNDAHEKLVHIIVDIDVVLEKMLSQQVEQAAWDQLGDLITSLVQYTKQHFEDEERAMAQNGYPSVAEHKQQHEKLVAELIAFQQGVLAQNEELTIKMRSWLLEWLLVHIKNFDLAYRPTLEGKVA</sequence>
<dbReference type="EMBL" id="LO017727">
    <property type="protein sequence ID" value="CRH05375.1"/>
    <property type="molecule type" value="Genomic_DNA"/>
</dbReference>